<keyword evidence="8" id="KW-1185">Reference proteome</keyword>
<proteinExistence type="predicted"/>
<dbReference type="InterPro" id="IPR054581">
    <property type="entry name" value="EncFtn-like"/>
</dbReference>
<reference evidence="8" key="1">
    <citation type="journal article" date="2019" name="Int. J. Syst. Evol. Microbiol.">
        <title>The Global Catalogue of Microorganisms (GCM) 10K type strain sequencing project: providing services to taxonomists for standard genome sequencing and annotation.</title>
        <authorList>
            <consortium name="The Broad Institute Genomics Platform"/>
            <consortium name="The Broad Institute Genome Sequencing Center for Infectious Disease"/>
            <person name="Wu L."/>
            <person name="Ma J."/>
        </authorList>
    </citation>
    <scope>NUCLEOTIDE SEQUENCE [LARGE SCALE GENOMIC DNA]</scope>
    <source>
        <strain evidence="8">KCTC 42964</strain>
    </source>
</reference>
<evidence type="ECO:0000256" key="1">
    <source>
        <dbReference type="ARBA" id="ARBA00022434"/>
    </source>
</evidence>
<dbReference type="InterPro" id="IPR030907">
    <property type="entry name" value="Ferrit_encaps"/>
</dbReference>
<name>A0ABV7L4M6_9PROT</name>
<accession>A0ABV7L4M6</accession>
<evidence type="ECO:0000313" key="7">
    <source>
        <dbReference type="EMBL" id="MFC3229565.1"/>
    </source>
</evidence>
<keyword evidence="5" id="KW-1284">Encapsulin nanocompartment</keyword>
<evidence type="ECO:0000256" key="2">
    <source>
        <dbReference type="ARBA" id="ARBA00022723"/>
    </source>
</evidence>
<feature type="region of interest" description="Disordered" evidence="6">
    <location>
        <begin position="97"/>
        <end position="122"/>
    </location>
</feature>
<evidence type="ECO:0000256" key="3">
    <source>
        <dbReference type="ARBA" id="ARBA00023004"/>
    </source>
</evidence>
<evidence type="ECO:0000256" key="6">
    <source>
        <dbReference type="SAM" id="MobiDB-lite"/>
    </source>
</evidence>
<keyword evidence="2" id="KW-0479">Metal-binding</keyword>
<evidence type="ECO:0000256" key="5">
    <source>
        <dbReference type="ARBA" id="ARBA00033787"/>
    </source>
</evidence>
<keyword evidence="1" id="KW-0409">Iron storage</keyword>
<protein>
    <submittedName>
        <fullName evidence="7">Encapsulin-associated ferritin-like protein</fullName>
    </submittedName>
</protein>
<comment type="subcellular location">
    <subcellularLocation>
        <location evidence="4">Encapsulin nanocompartment</location>
    </subcellularLocation>
</comment>
<dbReference type="EMBL" id="JBHRTR010000034">
    <property type="protein sequence ID" value="MFC3229565.1"/>
    <property type="molecule type" value="Genomic_DNA"/>
</dbReference>
<dbReference type="CDD" id="cd00657">
    <property type="entry name" value="Ferritin_like"/>
    <property type="match status" value="1"/>
</dbReference>
<comment type="caution">
    <text evidence="7">The sequence shown here is derived from an EMBL/GenBank/DDBJ whole genome shotgun (WGS) entry which is preliminary data.</text>
</comment>
<dbReference type="Pfam" id="PF22277">
    <property type="entry name" value="EncFtn-like"/>
    <property type="match status" value="1"/>
</dbReference>
<gene>
    <name evidence="7" type="ORF">ACFOGJ_20120</name>
</gene>
<dbReference type="NCBIfam" id="TIGR04535">
    <property type="entry name" value="ferrit_encaps"/>
    <property type="match status" value="1"/>
</dbReference>
<dbReference type="InterPro" id="IPR009078">
    <property type="entry name" value="Ferritin-like_SF"/>
</dbReference>
<organism evidence="7 8">
    <name type="scientific">Marinibaculum pumilum</name>
    <dbReference type="NCBI Taxonomy" id="1766165"/>
    <lineage>
        <taxon>Bacteria</taxon>
        <taxon>Pseudomonadati</taxon>
        <taxon>Pseudomonadota</taxon>
        <taxon>Alphaproteobacteria</taxon>
        <taxon>Rhodospirillales</taxon>
        <taxon>Rhodospirillaceae</taxon>
        <taxon>Marinibaculum</taxon>
    </lineage>
</organism>
<keyword evidence="3" id="KW-0408">Iron</keyword>
<dbReference type="RefSeq" id="WP_379903889.1">
    <property type="nucleotide sequence ID" value="NZ_JBHRTR010000034.1"/>
</dbReference>
<dbReference type="Gene3D" id="6.10.140.1960">
    <property type="match status" value="1"/>
</dbReference>
<dbReference type="SUPFAM" id="SSF47240">
    <property type="entry name" value="Ferritin-like"/>
    <property type="match status" value="1"/>
</dbReference>
<dbReference type="Proteomes" id="UP001595528">
    <property type="component" value="Unassembled WGS sequence"/>
</dbReference>
<evidence type="ECO:0000256" key="4">
    <source>
        <dbReference type="ARBA" id="ARBA00033738"/>
    </source>
</evidence>
<evidence type="ECO:0000313" key="8">
    <source>
        <dbReference type="Proteomes" id="UP001595528"/>
    </source>
</evidence>
<sequence>MASEGLHERFDDLTPETRDRHRAIVSLMEELEAVDWYQQRVDGASDPELKEILAHNRDEEIEHAAMVLEWLRRRVPKFDEELGTYLNSEGKIVAAEEAATGGGGGGKADTPTGSLGIGSLKE</sequence>